<accession>A0A1G7HEF7</accession>
<sequence>MLGIEIGNFNTKLLIGEKKNKFFGKRLMINTPSNVITNGKIIDINSLADVINETLKRNNIKEKQVCFTISSSNNIIRDLELPLMKEEEVEKALYYEIEQYIPDYENYVIDYRYLPNIAEKDKMIRVLIASSPKDIIEKYVKLAEMLKLKLEAIDIYSNSIYKACKKVNLAEGIVSVVDIGAVVTNVTVIDNGNYIFSRSIEFGGNKITQIIANAFNIDFQAAEEYKRAKKFIGEENYKDIEDTILLSFSEVFQQLSRIFDFYYATYHKNIQKIIMLGGTSKLLGLREYVEDYFRIPTFVIETEDYLYFLPVYGCLLRGE</sequence>
<evidence type="ECO:0000313" key="2">
    <source>
        <dbReference type="EMBL" id="SDE98867.1"/>
    </source>
</evidence>
<dbReference type="InterPro" id="IPR050696">
    <property type="entry name" value="FtsA/MreB"/>
</dbReference>
<evidence type="ECO:0000313" key="3">
    <source>
        <dbReference type="Proteomes" id="UP000183404"/>
    </source>
</evidence>
<dbReference type="Proteomes" id="UP000183404">
    <property type="component" value="Unassembled WGS sequence"/>
</dbReference>
<dbReference type="NCBIfam" id="TIGR01175">
    <property type="entry name" value="pilM"/>
    <property type="match status" value="1"/>
</dbReference>
<dbReference type="RefSeq" id="WP_003869820.1">
    <property type="nucleotide sequence ID" value="NZ_FNBS01000001.1"/>
</dbReference>
<feature type="domain" description="SHS2" evidence="1">
    <location>
        <begin position="1"/>
        <end position="160"/>
    </location>
</feature>
<dbReference type="EMBL" id="FNBS01000001">
    <property type="protein sequence ID" value="SDE98867.1"/>
    <property type="molecule type" value="Genomic_DNA"/>
</dbReference>
<dbReference type="InterPro" id="IPR043129">
    <property type="entry name" value="ATPase_NBD"/>
</dbReference>
<proteinExistence type="predicted"/>
<name>A0A1G7HEF7_THETY</name>
<dbReference type="Gene3D" id="3.30.420.40">
    <property type="match status" value="2"/>
</dbReference>
<dbReference type="AlphaFoldDB" id="A0A1G7HEF7"/>
<dbReference type="CDD" id="cd24049">
    <property type="entry name" value="ASKHA_NBD_PilM"/>
    <property type="match status" value="1"/>
</dbReference>
<dbReference type="PANTHER" id="PTHR32432:SF3">
    <property type="entry name" value="ETHANOLAMINE UTILIZATION PROTEIN EUTJ"/>
    <property type="match status" value="1"/>
</dbReference>
<dbReference type="PANTHER" id="PTHR32432">
    <property type="entry name" value="CELL DIVISION PROTEIN FTSA-RELATED"/>
    <property type="match status" value="1"/>
</dbReference>
<dbReference type="InterPro" id="IPR005883">
    <property type="entry name" value="PilM"/>
</dbReference>
<dbReference type="InterPro" id="IPR003494">
    <property type="entry name" value="SHS2_FtsA"/>
</dbReference>
<organism evidence="2 3">
    <name type="scientific">Thermoanaerobacter thermohydrosulfuricus</name>
    <name type="common">Clostridium thermohydrosulfuricum</name>
    <dbReference type="NCBI Taxonomy" id="1516"/>
    <lineage>
        <taxon>Bacteria</taxon>
        <taxon>Bacillati</taxon>
        <taxon>Bacillota</taxon>
        <taxon>Clostridia</taxon>
        <taxon>Thermoanaerobacterales</taxon>
        <taxon>Thermoanaerobacteraceae</taxon>
        <taxon>Thermoanaerobacter</taxon>
    </lineage>
</organism>
<protein>
    <submittedName>
        <fullName evidence="2">Type IV pilus assembly protein PilM</fullName>
    </submittedName>
</protein>
<dbReference type="PIRSF" id="PIRSF019169">
    <property type="entry name" value="PilM"/>
    <property type="match status" value="1"/>
</dbReference>
<dbReference type="GO" id="GO:0051301">
    <property type="term" value="P:cell division"/>
    <property type="evidence" value="ECO:0007669"/>
    <property type="project" value="InterPro"/>
</dbReference>
<dbReference type="SMART" id="SM00842">
    <property type="entry name" value="FtsA"/>
    <property type="match status" value="1"/>
</dbReference>
<dbReference type="SUPFAM" id="SSF53067">
    <property type="entry name" value="Actin-like ATPase domain"/>
    <property type="match status" value="2"/>
</dbReference>
<dbReference type="Pfam" id="PF11104">
    <property type="entry name" value="PilM_2"/>
    <property type="match status" value="1"/>
</dbReference>
<gene>
    <name evidence="2" type="ORF">SAMN04244560_00082</name>
</gene>
<reference evidence="2 3" key="1">
    <citation type="submission" date="2016-10" db="EMBL/GenBank/DDBJ databases">
        <authorList>
            <person name="de Groot N.N."/>
        </authorList>
    </citation>
    <scope>NUCLEOTIDE SEQUENCE [LARGE SCALE GENOMIC DNA]</scope>
    <source>
        <strain evidence="2 3">DSM 569</strain>
    </source>
</reference>
<dbReference type="Gene3D" id="3.30.1490.300">
    <property type="match status" value="1"/>
</dbReference>
<evidence type="ECO:0000259" key="1">
    <source>
        <dbReference type="SMART" id="SM00842"/>
    </source>
</evidence>